<organism evidence="5 6">
    <name type="scientific">Apatococcus fuscideae</name>
    <dbReference type="NCBI Taxonomy" id="2026836"/>
    <lineage>
        <taxon>Eukaryota</taxon>
        <taxon>Viridiplantae</taxon>
        <taxon>Chlorophyta</taxon>
        <taxon>core chlorophytes</taxon>
        <taxon>Trebouxiophyceae</taxon>
        <taxon>Chlorellales</taxon>
        <taxon>Chlorellaceae</taxon>
        <taxon>Apatococcus</taxon>
    </lineage>
</organism>
<evidence type="ECO:0000313" key="5">
    <source>
        <dbReference type="EMBL" id="KAK9865469.1"/>
    </source>
</evidence>
<dbReference type="InterPro" id="IPR000719">
    <property type="entry name" value="Prot_kinase_dom"/>
</dbReference>
<dbReference type="PANTHER" id="PTHR48014:SF21">
    <property type="entry name" value="SERINE_THREONINE-PROTEIN KINASE FRAY2"/>
    <property type="match status" value="1"/>
</dbReference>
<dbReference type="GO" id="GO:0005524">
    <property type="term" value="F:ATP binding"/>
    <property type="evidence" value="ECO:0007669"/>
    <property type="project" value="InterPro"/>
</dbReference>
<feature type="region of interest" description="Disordered" evidence="3">
    <location>
        <begin position="415"/>
        <end position="564"/>
    </location>
</feature>
<sequence length="698" mass="76817">MERVISAISSTKNLLSPSPQTFPTNAESYELLEECGRGVSATVWRARCKTLRDEIVAVKLLDLENVNCSLEEIIREAQTMRQQASQYVLPLHCSFVHQQNLWMVMPYVAGGSVLNIMKYAFPEGLEEPVIATILKEVLKGLDYMHRQGIIHRDVKAGNILIDSNGQVLLADFGVTATMERGGSWGNQQQARSTFVGTPCWMAPEVMEQAQGYNELADIWSFGITILEMAHGHAPFARYPPMKVLLMTIQNPPPQLESDKKHFSKNMRDIVAKCLIKDPTRRPTAAQLLDHKFFKTAHEGSYLVRNLLNNLPPVTERVRQMRQGKAPSRCSDNELRGAQSQEAYVRGVSSWNFDVGALKASAAAEEEPALASIPEQQQMGAGGAQDFQRQQSGLGQMLEQPYTNGAAGYLQQPVQSQGSTDFSNYAQAPSRSGTASPGPMRQVSSVPGGLERAGSSSSSARFAAALPSSTSSTGKPISKQGAKKQGRFEVYEGDVHPPMSPPNQQQPGSLMEQHLHRPSSLAAAVTDRPPGVPEEMEAGPSRQGSDMWQRSIGAGQAPDPKRKGRFQIVEDDIVDKQRPSRNVSSASLEKVSMGATLPTQQGPSQVLPVLREVQEGLAGQLERVKELTVALQDVERGKHASMSQLVQQVADRRALRPGAADNERLRQENVKLREDNLALSERLRYLEQELQQLSLQHQH</sequence>
<dbReference type="InterPro" id="IPR011009">
    <property type="entry name" value="Kinase-like_dom_sf"/>
</dbReference>
<dbReference type="Gene3D" id="1.10.510.10">
    <property type="entry name" value="Transferase(Phosphotransferase) domain 1"/>
    <property type="match status" value="1"/>
</dbReference>
<evidence type="ECO:0000256" key="1">
    <source>
        <dbReference type="ARBA" id="ARBA00008874"/>
    </source>
</evidence>
<dbReference type="PANTHER" id="PTHR48014">
    <property type="entry name" value="SERINE/THREONINE-PROTEIN KINASE FRAY2"/>
    <property type="match status" value="1"/>
</dbReference>
<name>A0AAW1TAM6_9CHLO</name>
<feature type="compositionally biased region" description="Basic and acidic residues" evidence="3">
    <location>
        <begin position="485"/>
        <end position="494"/>
    </location>
</feature>
<feature type="compositionally biased region" description="Polar residues" evidence="3">
    <location>
        <begin position="415"/>
        <end position="434"/>
    </location>
</feature>
<dbReference type="InterPro" id="IPR008271">
    <property type="entry name" value="Ser/Thr_kinase_AS"/>
</dbReference>
<evidence type="ECO:0000256" key="3">
    <source>
        <dbReference type="SAM" id="MobiDB-lite"/>
    </source>
</evidence>
<dbReference type="Pfam" id="PF00069">
    <property type="entry name" value="Pkinase"/>
    <property type="match status" value="1"/>
</dbReference>
<evidence type="ECO:0000259" key="4">
    <source>
        <dbReference type="PROSITE" id="PS50011"/>
    </source>
</evidence>
<proteinExistence type="inferred from homology"/>
<reference evidence="5 6" key="1">
    <citation type="journal article" date="2024" name="Nat. Commun.">
        <title>Phylogenomics reveals the evolutionary origins of lichenization in chlorophyte algae.</title>
        <authorList>
            <person name="Puginier C."/>
            <person name="Libourel C."/>
            <person name="Otte J."/>
            <person name="Skaloud P."/>
            <person name="Haon M."/>
            <person name="Grisel S."/>
            <person name="Petersen M."/>
            <person name="Berrin J.G."/>
            <person name="Delaux P.M."/>
            <person name="Dal Grande F."/>
            <person name="Keller J."/>
        </authorList>
    </citation>
    <scope>NUCLEOTIDE SEQUENCE [LARGE SCALE GENOMIC DNA]</scope>
    <source>
        <strain evidence="5 6">SAG 2523</strain>
    </source>
</reference>
<feature type="domain" description="Protein kinase" evidence="4">
    <location>
        <begin position="29"/>
        <end position="293"/>
    </location>
</feature>
<protein>
    <recommendedName>
        <fullName evidence="4">Protein kinase domain-containing protein</fullName>
    </recommendedName>
</protein>
<dbReference type="PROSITE" id="PS50011">
    <property type="entry name" value="PROTEIN_KINASE_DOM"/>
    <property type="match status" value="1"/>
</dbReference>
<feature type="compositionally biased region" description="Low complexity" evidence="3">
    <location>
        <begin position="452"/>
        <end position="468"/>
    </location>
</feature>
<comment type="caution">
    <text evidence="5">The sequence shown here is derived from an EMBL/GenBank/DDBJ whole genome shotgun (WGS) entry which is preliminary data.</text>
</comment>
<evidence type="ECO:0000313" key="6">
    <source>
        <dbReference type="Proteomes" id="UP001485043"/>
    </source>
</evidence>
<dbReference type="PROSITE" id="PS00108">
    <property type="entry name" value="PROTEIN_KINASE_ST"/>
    <property type="match status" value="1"/>
</dbReference>
<dbReference type="GO" id="GO:0004672">
    <property type="term" value="F:protein kinase activity"/>
    <property type="evidence" value="ECO:0007669"/>
    <property type="project" value="InterPro"/>
</dbReference>
<dbReference type="EMBL" id="JALJOV010000246">
    <property type="protein sequence ID" value="KAK9865469.1"/>
    <property type="molecule type" value="Genomic_DNA"/>
</dbReference>
<dbReference type="SMART" id="SM00220">
    <property type="entry name" value="S_TKc"/>
    <property type="match status" value="1"/>
</dbReference>
<dbReference type="Gene3D" id="3.30.200.20">
    <property type="entry name" value="Phosphorylase Kinase, domain 1"/>
    <property type="match status" value="1"/>
</dbReference>
<accession>A0AAW1TAM6</accession>
<dbReference type="InterPro" id="IPR047173">
    <property type="entry name" value="STRAD_A/B-like"/>
</dbReference>
<keyword evidence="2" id="KW-0175">Coiled coil</keyword>
<dbReference type="AlphaFoldDB" id="A0AAW1TAM6"/>
<dbReference type="SUPFAM" id="SSF56112">
    <property type="entry name" value="Protein kinase-like (PK-like)"/>
    <property type="match status" value="1"/>
</dbReference>
<dbReference type="Proteomes" id="UP001485043">
    <property type="component" value="Unassembled WGS sequence"/>
</dbReference>
<dbReference type="GO" id="GO:0043539">
    <property type="term" value="F:protein serine/threonine kinase activator activity"/>
    <property type="evidence" value="ECO:0007669"/>
    <property type="project" value="InterPro"/>
</dbReference>
<feature type="coiled-coil region" evidence="2">
    <location>
        <begin position="661"/>
        <end position="695"/>
    </location>
</feature>
<gene>
    <name evidence="5" type="ORF">WJX84_005454</name>
</gene>
<comment type="similarity">
    <text evidence="1">Belongs to the protein kinase superfamily. STE Ser/Thr protein kinase family. STE20 subfamily.</text>
</comment>
<keyword evidence="6" id="KW-1185">Reference proteome</keyword>
<evidence type="ECO:0000256" key="2">
    <source>
        <dbReference type="SAM" id="Coils"/>
    </source>
</evidence>
<dbReference type="FunFam" id="1.10.510.10:FF:000947">
    <property type="entry name" value="serine/threonine-protein kinase OSR1"/>
    <property type="match status" value="1"/>
</dbReference>